<dbReference type="GO" id="GO:0005634">
    <property type="term" value="C:nucleus"/>
    <property type="evidence" value="ECO:0007669"/>
    <property type="project" value="UniProtKB-SubCell"/>
</dbReference>
<sequence length="784" mass="85043">MVDNGASGSHLNGNFSEDDDESISEQSSVASDTRPASRLSGRKQYSRKPSESEESVDVESKSARGGKRKPKNEKRKRGRKKKEDESSEEEMIITKTPAKRPRGRPRQDSGSADSDDIPESPNTSTSQPAKKRTKTPKRNENTLQKMLAKKVQAKLALIGKHKNIDPSSGVDFTVTYGGTSFVVTEYKTKNATSHEDDKVTIKTETEDDNKANDKLNDKTNGVAKQSEAEVKNETDESEAGSSKTLEAQENKADEDDAAPSDVDAKQIATVNAKIQKLSSKLNQKQNKPPSLEEKFKNAFKNTDPKNPTKNSTEMSKQIETTKEVKEHLQRSKQLEKQETDSTKEVSQKENLPIAKPQRKENSTNVPVPISPPTPKKIPSQIIPPSSPSQSPVIRQHPLTSPIRPPHSRYVNPSSGPQIPAGPSPSNHPRMSSQNVSQSSVTHPTHNYHTSTPPTQPTKTQQPIRGIPLGKPIEVKKGGNRPPPASPTLSRPVNQSVTSPGHLARPILGQTGAARGPMPLQMRPGQPRPMRSTFNPAGRPGFQPNLPRHPHSQIRGAGPMRPEMKRAPRPVQPVQRIPSQNRPQRPHFSGASGPSRQTIPPGPSRPMGIRPGAPPAPPGVGAPIRAVQSSSRAPSHPARPQGLKPIRGLPIGASVKIKTNMKTNPANKQQLITKSDHGKMETNNDQKPSEGQSISKPGIRNGEQGFLRRPEPSLLPQNAGNSQPVSSQATASIVSSQVKAVEQQENLQADNSPVDKILPPPLPDNDSASEDELQIDESVEPDAVG</sequence>
<evidence type="ECO:0000313" key="5">
    <source>
        <dbReference type="Proteomes" id="UP000001307"/>
    </source>
</evidence>
<feature type="region of interest" description="Disordered" evidence="3">
    <location>
        <begin position="1"/>
        <end position="143"/>
    </location>
</feature>
<feature type="compositionally biased region" description="Polar residues" evidence="3">
    <location>
        <begin position="423"/>
        <end position="450"/>
    </location>
</feature>
<dbReference type="GO" id="GO:0006355">
    <property type="term" value="P:regulation of DNA-templated transcription"/>
    <property type="evidence" value="ECO:0007669"/>
    <property type="project" value="InterPro"/>
</dbReference>
<proteinExistence type="predicted"/>
<keyword evidence="2" id="KW-0539">Nucleus</keyword>
<feature type="compositionally biased region" description="Basic and acidic residues" evidence="3">
    <location>
        <begin position="319"/>
        <end position="347"/>
    </location>
</feature>
<protein>
    <submittedName>
        <fullName evidence="4">Uncharacterized protein</fullName>
    </submittedName>
</protein>
<feature type="compositionally biased region" description="Polar residues" evidence="3">
    <location>
        <begin position="1"/>
        <end position="15"/>
    </location>
</feature>
<feature type="region of interest" description="Disordered" evidence="3">
    <location>
        <begin position="278"/>
        <end position="784"/>
    </location>
</feature>
<dbReference type="InterPro" id="IPR017956">
    <property type="entry name" value="AT_hook_DNA-bd_motif"/>
</dbReference>
<dbReference type="AlphaFoldDB" id="E4X3F7"/>
<dbReference type="InParanoid" id="E4X3F7"/>
<evidence type="ECO:0000313" key="4">
    <source>
        <dbReference type="EMBL" id="CBY18161.1"/>
    </source>
</evidence>
<comment type="subcellular location">
    <subcellularLocation>
        <location evidence="1">Nucleus</location>
    </subcellularLocation>
</comment>
<dbReference type="Proteomes" id="UP000001307">
    <property type="component" value="Unassembled WGS sequence"/>
</dbReference>
<evidence type="ECO:0000256" key="2">
    <source>
        <dbReference type="ARBA" id="ARBA00023242"/>
    </source>
</evidence>
<accession>E4X3F7</accession>
<dbReference type="EMBL" id="FN653023">
    <property type="protein sequence ID" value="CBY18161.1"/>
    <property type="molecule type" value="Genomic_DNA"/>
</dbReference>
<name>E4X3F7_OIKDI</name>
<feature type="compositionally biased region" description="Polar residues" evidence="3">
    <location>
        <begin position="486"/>
        <end position="498"/>
    </location>
</feature>
<feature type="compositionally biased region" description="Basic residues" evidence="3">
    <location>
        <begin position="64"/>
        <end position="80"/>
    </location>
</feature>
<reference evidence="4 5" key="1">
    <citation type="journal article" date="2010" name="Science">
        <title>Plasticity of animal genome architecture unmasked by rapid evolution of a pelagic tunicate.</title>
        <authorList>
            <person name="Denoeud F."/>
            <person name="Henriet S."/>
            <person name="Mungpakdee S."/>
            <person name="Aury J.M."/>
            <person name="Da Silva C."/>
            <person name="Brinkmann H."/>
            <person name="Mikhaleva J."/>
            <person name="Olsen L.C."/>
            <person name="Jubin C."/>
            <person name="Canestro C."/>
            <person name="Bouquet J.M."/>
            <person name="Danks G."/>
            <person name="Poulain J."/>
            <person name="Campsteijn C."/>
            <person name="Adamski M."/>
            <person name="Cross I."/>
            <person name="Yadetie F."/>
            <person name="Muffato M."/>
            <person name="Louis A."/>
            <person name="Butcher S."/>
            <person name="Tsagkogeorga G."/>
            <person name="Konrad A."/>
            <person name="Singh S."/>
            <person name="Jensen M.F."/>
            <person name="Cong E.H."/>
            <person name="Eikeseth-Otteraa H."/>
            <person name="Noel B."/>
            <person name="Anthouard V."/>
            <person name="Porcel B.M."/>
            <person name="Kachouri-Lafond R."/>
            <person name="Nishino A."/>
            <person name="Ugolini M."/>
            <person name="Chourrout P."/>
            <person name="Nishida H."/>
            <person name="Aasland R."/>
            <person name="Huzurbazar S."/>
            <person name="Westhof E."/>
            <person name="Delsuc F."/>
            <person name="Lehrach H."/>
            <person name="Reinhardt R."/>
            <person name="Weissenbach J."/>
            <person name="Roy S.W."/>
            <person name="Artiguenave F."/>
            <person name="Postlethwait J.H."/>
            <person name="Manak J.R."/>
            <person name="Thompson E.M."/>
            <person name="Jaillon O."/>
            <person name="Du Pasquier L."/>
            <person name="Boudinot P."/>
            <person name="Liberles D.A."/>
            <person name="Volff J.N."/>
            <person name="Philippe H."/>
            <person name="Lenhard B."/>
            <person name="Roest Crollius H."/>
            <person name="Wincker P."/>
            <person name="Chourrout D."/>
        </authorList>
    </citation>
    <scope>NUCLEOTIDE SEQUENCE [LARGE SCALE GENOMIC DNA]</scope>
</reference>
<feature type="compositionally biased region" description="Basic and acidic residues" evidence="3">
    <location>
        <begin position="673"/>
        <end position="687"/>
    </location>
</feature>
<feature type="compositionally biased region" description="Low complexity" evidence="3">
    <location>
        <begin position="376"/>
        <end position="393"/>
    </location>
</feature>
<feature type="compositionally biased region" description="Polar residues" evidence="3">
    <location>
        <begin position="304"/>
        <end position="318"/>
    </location>
</feature>
<feature type="compositionally biased region" description="Polar residues" evidence="3">
    <location>
        <begin position="659"/>
        <end position="672"/>
    </location>
</feature>
<gene>
    <name evidence="4" type="ORF">GSOID_T00017798001</name>
</gene>
<organism evidence="4 5">
    <name type="scientific">Oikopleura dioica</name>
    <name type="common">Tunicate</name>
    <dbReference type="NCBI Taxonomy" id="34765"/>
    <lineage>
        <taxon>Eukaryota</taxon>
        <taxon>Metazoa</taxon>
        <taxon>Chordata</taxon>
        <taxon>Tunicata</taxon>
        <taxon>Appendicularia</taxon>
        <taxon>Copelata</taxon>
        <taxon>Oikopleuridae</taxon>
        <taxon>Oikopleura</taxon>
    </lineage>
</organism>
<dbReference type="PROSITE" id="PS00354">
    <property type="entry name" value="HMGI_Y"/>
    <property type="match status" value="1"/>
</dbReference>
<feature type="compositionally biased region" description="Low complexity" evidence="3">
    <location>
        <begin position="620"/>
        <end position="639"/>
    </location>
</feature>
<keyword evidence="5" id="KW-1185">Reference proteome</keyword>
<evidence type="ECO:0000256" key="3">
    <source>
        <dbReference type="SAM" id="MobiDB-lite"/>
    </source>
</evidence>
<dbReference type="PRINTS" id="PR00929">
    <property type="entry name" value="ATHOOK"/>
</dbReference>
<feature type="compositionally biased region" description="Basic and acidic residues" evidence="3">
    <location>
        <begin position="188"/>
        <end position="217"/>
    </location>
</feature>
<dbReference type="GO" id="GO:0003677">
    <property type="term" value="F:DNA binding"/>
    <property type="evidence" value="ECO:0007669"/>
    <property type="project" value="InterPro"/>
</dbReference>
<feature type="compositionally biased region" description="Polar residues" evidence="3">
    <location>
        <begin position="714"/>
        <end position="750"/>
    </location>
</feature>
<feature type="compositionally biased region" description="Polar residues" evidence="3">
    <location>
        <begin position="278"/>
        <end position="288"/>
    </location>
</feature>
<evidence type="ECO:0000256" key="1">
    <source>
        <dbReference type="ARBA" id="ARBA00004123"/>
    </source>
</evidence>
<feature type="region of interest" description="Disordered" evidence="3">
    <location>
        <begin position="188"/>
        <end position="266"/>
    </location>
</feature>
<dbReference type="InterPro" id="IPR000637">
    <property type="entry name" value="HMGI/Y_DNA-bd_CS"/>
</dbReference>
<feature type="compositionally biased region" description="Acidic residues" evidence="3">
    <location>
        <begin position="766"/>
        <end position="784"/>
    </location>
</feature>